<dbReference type="GO" id="GO:0005634">
    <property type="term" value="C:nucleus"/>
    <property type="evidence" value="ECO:0007669"/>
    <property type="project" value="TreeGrafter"/>
</dbReference>
<evidence type="ECO:0000313" key="5">
    <source>
        <dbReference type="Proteomes" id="UP001320420"/>
    </source>
</evidence>
<dbReference type="PANTHER" id="PTHR24193">
    <property type="entry name" value="ANKYRIN REPEAT PROTEIN"/>
    <property type="match status" value="1"/>
</dbReference>
<dbReference type="SUPFAM" id="SSF48403">
    <property type="entry name" value="Ankyrin repeat"/>
    <property type="match status" value="3"/>
</dbReference>
<gene>
    <name evidence="4" type="ORF">SLS62_010441</name>
</gene>
<dbReference type="GO" id="GO:0045944">
    <property type="term" value="P:positive regulation of transcription by RNA polymerase II"/>
    <property type="evidence" value="ECO:0007669"/>
    <property type="project" value="TreeGrafter"/>
</dbReference>
<evidence type="ECO:0000256" key="2">
    <source>
        <dbReference type="ARBA" id="ARBA00023043"/>
    </source>
</evidence>
<dbReference type="InterPro" id="IPR050663">
    <property type="entry name" value="Ankyrin-SOCS_Box"/>
</dbReference>
<dbReference type="PANTHER" id="PTHR24193:SF121">
    <property type="entry name" value="ADA2A-CONTAINING COMPLEX COMPONENT 3, ISOFORM D"/>
    <property type="match status" value="1"/>
</dbReference>
<feature type="repeat" description="ANK" evidence="3">
    <location>
        <begin position="144"/>
        <end position="173"/>
    </location>
</feature>
<reference evidence="4 5" key="1">
    <citation type="submission" date="2024-02" db="EMBL/GenBank/DDBJ databases">
        <title>De novo assembly and annotation of 12 fungi associated with fruit tree decline syndrome in Ontario, Canada.</title>
        <authorList>
            <person name="Sulman M."/>
            <person name="Ellouze W."/>
            <person name="Ilyukhin E."/>
        </authorList>
    </citation>
    <scope>NUCLEOTIDE SEQUENCE [LARGE SCALE GENOMIC DNA]</scope>
    <source>
        <strain evidence="4 5">M11/M66-122</strain>
    </source>
</reference>
<keyword evidence="5" id="KW-1185">Reference proteome</keyword>
<keyword evidence="1" id="KW-0677">Repeat</keyword>
<dbReference type="Gene3D" id="1.25.40.20">
    <property type="entry name" value="Ankyrin repeat-containing domain"/>
    <property type="match status" value="3"/>
</dbReference>
<dbReference type="SMART" id="SM00248">
    <property type="entry name" value="ANK"/>
    <property type="match status" value="10"/>
</dbReference>
<accession>A0AAN9YI31</accession>
<dbReference type="GO" id="GO:0000976">
    <property type="term" value="F:transcription cis-regulatory region binding"/>
    <property type="evidence" value="ECO:0007669"/>
    <property type="project" value="TreeGrafter"/>
</dbReference>
<evidence type="ECO:0000256" key="3">
    <source>
        <dbReference type="PROSITE-ProRule" id="PRU00023"/>
    </source>
</evidence>
<feature type="repeat" description="ANK" evidence="3">
    <location>
        <begin position="195"/>
        <end position="227"/>
    </location>
</feature>
<evidence type="ECO:0000256" key="1">
    <source>
        <dbReference type="ARBA" id="ARBA00022737"/>
    </source>
</evidence>
<sequence length="744" mass="82701">MPGISELPIELFVMVAELLTELHDIHAFAQCGMGVFPYIIFWACEAGEYKVVKGLLAAGANPNQRFRMNVDRCIQQDTVTAWLRGTYSKDRNFLHEVFFHLGEGMDDTGRRYPQVSQLVGPQAGQQVGQQVGLYLCPRGDCIFSVLHSAAKNGQLSTVKLLIQHGANIDARASANCGQPCSKNPVLDQRNDGQPAQWTPLHTAISNGHSDVAIYLLEQGASTRCNRTNRQTNALHYAAAYGLIEVAQILVHGPHRLDINEQDARGLSPLAYAHMREDSGAMVDWLLENGANVNLDLGRGCTVLHIACYHLWYKEVVKLVESGAEVNKPIQLVSSPVILTNDKPVCLRPLEFCCGLYPAVRLWYEDKFTHQRPLLTLADCFHTSTKLATYLIGVGADVHPLATPGASSPLVTASANRHIQLMTLLANSGARIGELDGRGHLPLVAAATHNITNYTTNVSVYFEKGELPHAAMLWLIRRGADVNQKDQHSNTALRETLIGDTGGPQLKDSEGWFRGQYHQLQELLHSGATFSQDMGPAFPIDYIRKAFNERNFDECRRLGGGHGIPLFYDLLAEAQAMSYVLPKFYRVQKYYDDWFAYHLDILGLHRAWRRKNNVESTVQDLQQALQFILAKTQGANILLQHRQFLWACTKYADSGMADVLLDAGVTFPLDWVEDGKTVLHNVCNAATPTAWKLAQKLIDKGANVDRGCPALLAWELGKKDLYHLFIRNGADVPFEDPWNPPDPVV</sequence>
<dbReference type="InterPro" id="IPR002110">
    <property type="entry name" value="Ankyrin_rpt"/>
</dbReference>
<proteinExistence type="predicted"/>
<dbReference type="PROSITE" id="PS50297">
    <property type="entry name" value="ANK_REP_REGION"/>
    <property type="match status" value="3"/>
</dbReference>
<organism evidence="4 5">
    <name type="scientific">Diatrype stigma</name>
    <dbReference type="NCBI Taxonomy" id="117547"/>
    <lineage>
        <taxon>Eukaryota</taxon>
        <taxon>Fungi</taxon>
        <taxon>Dikarya</taxon>
        <taxon>Ascomycota</taxon>
        <taxon>Pezizomycotina</taxon>
        <taxon>Sordariomycetes</taxon>
        <taxon>Xylariomycetidae</taxon>
        <taxon>Xylariales</taxon>
        <taxon>Diatrypaceae</taxon>
        <taxon>Diatrype</taxon>
    </lineage>
</organism>
<name>A0AAN9YI31_9PEZI</name>
<dbReference type="Proteomes" id="UP001320420">
    <property type="component" value="Unassembled WGS sequence"/>
</dbReference>
<evidence type="ECO:0000313" key="4">
    <source>
        <dbReference type="EMBL" id="KAK7743749.1"/>
    </source>
</evidence>
<dbReference type="Pfam" id="PF12796">
    <property type="entry name" value="Ank_2"/>
    <property type="match status" value="1"/>
</dbReference>
<dbReference type="EMBL" id="JAKJXP020000129">
    <property type="protein sequence ID" value="KAK7743749.1"/>
    <property type="molecule type" value="Genomic_DNA"/>
</dbReference>
<protein>
    <submittedName>
        <fullName evidence="4">Uncharacterized protein</fullName>
    </submittedName>
</protein>
<dbReference type="Pfam" id="PF00023">
    <property type="entry name" value="Ank"/>
    <property type="match status" value="1"/>
</dbReference>
<dbReference type="InterPro" id="IPR036770">
    <property type="entry name" value="Ankyrin_rpt-contain_sf"/>
</dbReference>
<comment type="caution">
    <text evidence="4">The sequence shown here is derived from an EMBL/GenBank/DDBJ whole genome shotgun (WGS) entry which is preliminary data.</text>
</comment>
<dbReference type="PRINTS" id="PR01415">
    <property type="entry name" value="ANKYRIN"/>
</dbReference>
<keyword evidence="2 3" id="KW-0040">ANK repeat</keyword>
<feature type="repeat" description="ANK" evidence="3">
    <location>
        <begin position="264"/>
        <end position="297"/>
    </location>
</feature>
<dbReference type="PROSITE" id="PS50088">
    <property type="entry name" value="ANK_REPEAT"/>
    <property type="match status" value="3"/>
</dbReference>
<dbReference type="AlphaFoldDB" id="A0AAN9YI31"/>